<accession>A0A7W4JWI2</accession>
<evidence type="ECO:0000313" key="11">
    <source>
        <dbReference type="Proteomes" id="UP000530320"/>
    </source>
</evidence>
<organism evidence="10 11">
    <name type="scientific">Gluconacetobacter dulcium</name>
    <dbReference type="NCBI Taxonomy" id="2729096"/>
    <lineage>
        <taxon>Bacteria</taxon>
        <taxon>Pseudomonadati</taxon>
        <taxon>Pseudomonadota</taxon>
        <taxon>Alphaproteobacteria</taxon>
        <taxon>Acetobacterales</taxon>
        <taxon>Acetobacteraceae</taxon>
        <taxon>Gluconacetobacter</taxon>
    </lineage>
</organism>
<protein>
    <submittedName>
        <fullName evidence="10">M20 family metallopeptidase</fullName>
    </submittedName>
</protein>
<feature type="domain" description="Peptidase M20 dimerisation" evidence="9">
    <location>
        <begin position="170"/>
        <end position="270"/>
    </location>
</feature>
<evidence type="ECO:0000256" key="3">
    <source>
        <dbReference type="ARBA" id="ARBA00006247"/>
    </source>
</evidence>
<evidence type="ECO:0000256" key="6">
    <source>
        <dbReference type="ARBA" id="ARBA00022801"/>
    </source>
</evidence>
<evidence type="ECO:0000256" key="1">
    <source>
        <dbReference type="ARBA" id="ARBA00001941"/>
    </source>
</evidence>
<dbReference type="RefSeq" id="WP_183007682.1">
    <property type="nucleotide sequence ID" value="NZ_JABEQP010000001.1"/>
</dbReference>
<dbReference type="AlphaFoldDB" id="A0A7W4JWI2"/>
<evidence type="ECO:0000313" key="10">
    <source>
        <dbReference type="EMBL" id="MBB2195902.1"/>
    </source>
</evidence>
<dbReference type="SUPFAM" id="SSF53187">
    <property type="entry name" value="Zn-dependent exopeptidases"/>
    <property type="match status" value="1"/>
</dbReference>
<dbReference type="Proteomes" id="UP000530320">
    <property type="component" value="Unassembled WGS sequence"/>
</dbReference>
<name>A0A7W4JWI2_9PROT</name>
<dbReference type="InterPro" id="IPR011650">
    <property type="entry name" value="Peptidase_M20_dimer"/>
</dbReference>
<dbReference type="InterPro" id="IPR050072">
    <property type="entry name" value="Peptidase_M20A"/>
</dbReference>
<comment type="similarity">
    <text evidence="3">Belongs to the peptidase M20A family.</text>
</comment>
<evidence type="ECO:0000259" key="9">
    <source>
        <dbReference type="Pfam" id="PF07687"/>
    </source>
</evidence>
<dbReference type="Gene3D" id="3.30.70.360">
    <property type="match status" value="1"/>
</dbReference>
<dbReference type="NCBIfam" id="TIGR01910">
    <property type="entry name" value="DapE-ArgE"/>
    <property type="match status" value="1"/>
</dbReference>
<dbReference type="GO" id="GO:0016787">
    <property type="term" value="F:hydrolase activity"/>
    <property type="evidence" value="ECO:0007669"/>
    <property type="project" value="UniProtKB-KW"/>
</dbReference>
<gene>
    <name evidence="10" type="ORF">HLH44_00210</name>
</gene>
<dbReference type="SUPFAM" id="SSF55031">
    <property type="entry name" value="Bacterial exopeptidase dimerisation domain"/>
    <property type="match status" value="1"/>
</dbReference>
<keyword evidence="4" id="KW-0028">Amino-acid biosynthesis</keyword>
<dbReference type="PANTHER" id="PTHR43808:SF8">
    <property type="entry name" value="PEPTIDASE M20 DIMERISATION DOMAIN-CONTAINING PROTEIN"/>
    <property type="match status" value="1"/>
</dbReference>
<comment type="cofactor">
    <cofactor evidence="1">
        <name>Co(2+)</name>
        <dbReference type="ChEBI" id="CHEBI:48828"/>
    </cofactor>
</comment>
<evidence type="ECO:0000256" key="8">
    <source>
        <dbReference type="ARBA" id="ARBA00023285"/>
    </source>
</evidence>
<comment type="caution">
    <text evidence="10">The sequence shown here is derived from an EMBL/GenBank/DDBJ whole genome shotgun (WGS) entry which is preliminary data.</text>
</comment>
<evidence type="ECO:0000256" key="7">
    <source>
        <dbReference type="ARBA" id="ARBA00022833"/>
    </source>
</evidence>
<evidence type="ECO:0000256" key="5">
    <source>
        <dbReference type="ARBA" id="ARBA00022723"/>
    </source>
</evidence>
<keyword evidence="7" id="KW-0862">Zinc</keyword>
<keyword evidence="8" id="KW-0170">Cobalt</keyword>
<dbReference type="EMBL" id="JABEQP010000001">
    <property type="protein sequence ID" value="MBB2195902.1"/>
    <property type="molecule type" value="Genomic_DNA"/>
</dbReference>
<dbReference type="GO" id="GO:0046872">
    <property type="term" value="F:metal ion binding"/>
    <property type="evidence" value="ECO:0007669"/>
    <property type="project" value="UniProtKB-KW"/>
</dbReference>
<proteinExistence type="inferred from homology"/>
<dbReference type="Pfam" id="PF07687">
    <property type="entry name" value="M20_dimer"/>
    <property type="match status" value="1"/>
</dbReference>
<comment type="cofactor">
    <cofactor evidence="2">
        <name>Zn(2+)</name>
        <dbReference type="ChEBI" id="CHEBI:29105"/>
    </cofactor>
</comment>
<dbReference type="PANTHER" id="PTHR43808">
    <property type="entry name" value="ACETYLORNITHINE DEACETYLASE"/>
    <property type="match status" value="1"/>
</dbReference>
<keyword evidence="5" id="KW-0479">Metal-binding</keyword>
<sequence>MVVLSEAATLARDLVRLNTTNPPGHEARAARHIADHLARSGIRAELHPLADGREGLIARIAGTEGGGTLCFSGHLDTVPIGTERWTHDPFAGLIEGDRLWGRGACDMKGGVAAMVVAFERLHRHGQGRAVTLVLTASEETGCQGAASLADKIGPADALLIAEPTSERVVIGHKGVVWLRLSARGKAAHASRPDLGNNAIQRLMDALRAVQGADFGVAPHELLGPATSSLGTIHGGVATNIVPDESNATLDIRLIPGMTAAGVRDEVQRLAGRDILVEEMLSLGAVHSPPGHPWIASLCDETSRVCGVCADPMGATIFTDASVLAPALGNPLVALIGPGDPALAHQRDEWCSVSAIDRVTDLYERLGRTFGACGE</sequence>
<keyword evidence="6" id="KW-0378">Hydrolase</keyword>
<dbReference type="InterPro" id="IPR002933">
    <property type="entry name" value="Peptidase_M20"/>
</dbReference>
<reference evidence="10 11" key="1">
    <citation type="submission" date="2020-04" db="EMBL/GenBank/DDBJ databases">
        <title>Description of novel Gluconacetobacter.</title>
        <authorList>
            <person name="Sombolestani A."/>
        </authorList>
    </citation>
    <scope>NUCLEOTIDE SEQUENCE [LARGE SCALE GENOMIC DNA]</scope>
    <source>
        <strain evidence="10 11">LMG 22058</strain>
    </source>
</reference>
<dbReference type="Gene3D" id="3.40.630.10">
    <property type="entry name" value="Zn peptidases"/>
    <property type="match status" value="1"/>
</dbReference>
<evidence type="ECO:0000256" key="4">
    <source>
        <dbReference type="ARBA" id="ARBA00022605"/>
    </source>
</evidence>
<dbReference type="Pfam" id="PF01546">
    <property type="entry name" value="Peptidase_M20"/>
    <property type="match status" value="1"/>
</dbReference>
<dbReference type="GO" id="GO:0008652">
    <property type="term" value="P:amino acid biosynthetic process"/>
    <property type="evidence" value="ECO:0007669"/>
    <property type="project" value="UniProtKB-KW"/>
</dbReference>
<dbReference type="InterPro" id="IPR010182">
    <property type="entry name" value="ArgE/DapE"/>
</dbReference>
<evidence type="ECO:0000256" key="2">
    <source>
        <dbReference type="ARBA" id="ARBA00001947"/>
    </source>
</evidence>
<dbReference type="InterPro" id="IPR036264">
    <property type="entry name" value="Bact_exopeptidase_dim_dom"/>
</dbReference>
<dbReference type="CDD" id="cd08659">
    <property type="entry name" value="M20_ArgE_DapE-like"/>
    <property type="match status" value="1"/>
</dbReference>